<feature type="domain" description="Single Cache" evidence="7">
    <location>
        <begin position="20"/>
        <end position="107"/>
    </location>
</feature>
<keyword evidence="6" id="KW-0732">Signal</keyword>
<sequence>MIAKLLRSGAVVGALLVLLAGPALASGKGTPNEAKAMAEKAAAHLQSAGAETAFADFTAGKPPFKDRDLYVVAIAQDGTDVAHGGNAALVGKNIMELRDPSGKPLVKEILAVKDAGWVEYSFQNPTTKAIEPKKSYVIHQGDYWVLVGAYAK</sequence>
<evidence type="ECO:0000256" key="6">
    <source>
        <dbReference type="SAM" id="SignalP"/>
    </source>
</evidence>
<name>A0A1Y6CX28_9PROT</name>
<gene>
    <name evidence="8" type="ORF">SAMN05428998_1502</name>
</gene>
<evidence type="ECO:0000256" key="4">
    <source>
        <dbReference type="ARBA" id="ARBA00022989"/>
    </source>
</evidence>
<keyword evidence="5" id="KW-0472">Membrane</keyword>
<evidence type="ECO:0000259" key="7">
    <source>
        <dbReference type="SMART" id="SM01049"/>
    </source>
</evidence>
<protein>
    <submittedName>
        <fullName evidence="8">Single Cache domain 2-containing protein</fullName>
    </submittedName>
</protein>
<organism evidence="8 9">
    <name type="scientific">Tistlia consotensis USBA 355</name>
    <dbReference type="NCBI Taxonomy" id="560819"/>
    <lineage>
        <taxon>Bacteria</taxon>
        <taxon>Pseudomonadati</taxon>
        <taxon>Pseudomonadota</taxon>
        <taxon>Alphaproteobacteria</taxon>
        <taxon>Rhodospirillales</taxon>
        <taxon>Rhodovibrionaceae</taxon>
        <taxon>Tistlia</taxon>
    </lineage>
</organism>
<dbReference type="Proteomes" id="UP000192917">
    <property type="component" value="Unassembled WGS sequence"/>
</dbReference>
<dbReference type="InterPro" id="IPR033480">
    <property type="entry name" value="sCache_2"/>
</dbReference>
<dbReference type="GO" id="GO:0005886">
    <property type="term" value="C:plasma membrane"/>
    <property type="evidence" value="ECO:0007669"/>
    <property type="project" value="UniProtKB-SubCell"/>
</dbReference>
<dbReference type="SMART" id="SM01049">
    <property type="entry name" value="Cache_2"/>
    <property type="match status" value="1"/>
</dbReference>
<accession>A0A1Y6CX28</accession>
<keyword evidence="2" id="KW-1003">Cell membrane</keyword>
<evidence type="ECO:0000256" key="5">
    <source>
        <dbReference type="ARBA" id="ARBA00023136"/>
    </source>
</evidence>
<evidence type="ECO:0000256" key="3">
    <source>
        <dbReference type="ARBA" id="ARBA00022692"/>
    </source>
</evidence>
<reference evidence="8 9" key="1">
    <citation type="submission" date="2017-04" db="EMBL/GenBank/DDBJ databases">
        <authorList>
            <person name="Afonso C.L."/>
            <person name="Miller P.J."/>
            <person name="Scott M.A."/>
            <person name="Spackman E."/>
            <person name="Goraichik I."/>
            <person name="Dimitrov K.M."/>
            <person name="Suarez D.L."/>
            <person name="Swayne D.E."/>
        </authorList>
    </citation>
    <scope>NUCLEOTIDE SEQUENCE [LARGE SCALE GENOMIC DNA]</scope>
    <source>
        <strain evidence="8 9">USBA 355</strain>
    </source>
</reference>
<dbReference type="RefSeq" id="WP_085127144.1">
    <property type="nucleotide sequence ID" value="NZ_FWZX01000050.1"/>
</dbReference>
<dbReference type="Pfam" id="PF17200">
    <property type="entry name" value="sCache_2"/>
    <property type="match status" value="1"/>
</dbReference>
<evidence type="ECO:0000256" key="1">
    <source>
        <dbReference type="ARBA" id="ARBA00004651"/>
    </source>
</evidence>
<comment type="subcellular location">
    <subcellularLocation>
        <location evidence="1">Cell membrane</location>
        <topology evidence="1">Multi-pass membrane protein</topology>
    </subcellularLocation>
</comment>
<keyword evidence="9" id="KW-1185">Reference proteome</keyword>
<dbReference type="Gene3D" id="3.30.450.20">
    <property type="entry name" value="PAS domain"/>
    <property type="match status" value="1"/>
</dbReference>
<keyword evidence="3" id="KW-0812">Transmembrane</keyword>
<evidence type="ECO:0000313" key="9">
    <source>
        <dbReference type="Proteomes" id="UP000192917"/>
    </source>
</evidence>
<proteinExistence type="predicted"/>
<dbReference type="EMBL" id="FWZX01000050">
    <property type="protein sequence ID" value="SMF83477.1"/>
    <property type="molecule type" value="Genomic_DNA"/>
</dbReference>
<feature type="signal peptide" evidence="6">
    <location>
        <begin position="1"/>
        <end position="25"/>
    </location>
</feature>
<evidence type="ECO:0000256" key="2">
    <source>
        <dbReference type="ARBA" id="ARBA00022475"/>
    </source>
</evidence>
<dbReference type="AlphaFoldDB" id="A0A1Y6CX28"/>
<feature type="chain" id="PRO_5013187302" evidence="6">
    <location>
        <begin position="26"/>
        <end position="152"/>
    </location>
</feature>
<keyword evidence="4" id="KW-1133">Transmembrane helix</keyword>
<dbReference type="STRING" id="560819.SAMN05428998_1502"/>
<evidence type="ECO:0000313" key="8">
    <source>
        <dbReference type="EMBL" id="SMF83477.1"/>
    </source>
</evidence>